<reference evidence="2 3" key="1">
    <citation type="submission" date="2019-04" db="EMBL/GenBank/DDBJ databases">
        <title>Genome sequence of Pelagicola litoralis CL-ES2.</title>
        <authorList>
            <person name="Cao J."/>
        </authorList>
    </citation>
    <scope>NUCLEOTIDE SEQUENCE [LARGE SCALE GENOMIC DNA]</scope>
    <source>
        <strain evidence="2 3">CL-ES2</strain>
    </source>
</reference>
<sequence length="175" mass="19805">MKHIIKQVILATAMIGMATVSTAASSKNLYPPEDWVFTVAFQRFPYEITCHEVNNRGKVVKKGSGGNVTYTVTGFKAADRLICTVPNGRKFTLNMKFMFGVGRTKRVMGGEYFEGEIKRLDLKVKYQRSGGQNTYKSHVTIRSIKGKERVIYAADDMLFAIFPELANQPKKRWKP</sequence>
<keyword evidence="3" id="KW-1185">Reference proteome</keyword>
<name>A0A4U7N8J9_9RHOB</name>
<comment type="caution">
    <text evidence="2">The sequence shown here is derived from an EMBL/GenBank/DDBJ whole genome shotgun (WGS) entry which is preliminary data.</text>
</comment>
<dbReference type="EMBL" id="SULI01000008">
    <property type="protein sequence ID" value="TKZ20924.1"/>
    <property type="molecule type" value="Genomic_DNA"/>
</dbReference>
<evidence type="ECO:0000256" key="1">
    <source>
        <dbReference type="SAM" id="SignalP"/>
    </source>
</evidence>
<proteinExistence type="predicted"/>
<keyword evidence="1" id="KW-0732">Signal</keyword>
<gene>
    <name evidence="2" type="ORF">FAP39_08915</name>
</gene>
<organism evidence="2 3">
    <name type="scientific">Shimia litoralis</name>
    <dbReference type="NCBI Taxonomy" id="420403"/>
    <lineage>
        <taxon>Bacteria</taxon>
        <taxon>Pseudomonadati</taxon>
        <taxon>Pseudomonadota</taxon>
        <taxon>Alphaproteobacteria</taxon>
        <taxon>Rhodobacterales</taxon>
        <taxon>Roseobacteraceae</taxon>
    </lineage>
</organism>
<dbReference type="AlphaFoldDB" id="A0A4U7N8J9"/>
<accession>A0A4U7N8J9</accession>
<feature type="signal peptide" evidence="1">
    <location>
        <begin position="1"/>
        <end position="23"/>
    </location>
</feature>
<dbReference type="OrthoDB" id="7862878at2"/>
<evidence type="ECO:0000313" key="3">
    <source>
        <dbReference type="Proteomes" id="UP000306575"/>
    </source>
</evidence>
<protein>
    <submittedName>
        <fullName evidence="2">Uncharacterized protein</fullName>
    </submittedName>
</protein>
<evidence type="ECO:0000313" key="2">
    <source>
        <dbReference type="EMBL" id="TKZ20924.1"/>
    </source>
</evidence>
<dbReference type="Proteomes" id="UP000306575">
    <property type="component" value="Unassembled WGS sequence"/>
</dbReference>
<feature type="chain" id="PRO_5020615713" evidence="1">
    <location>
        <begin position="24"/>
        <end position="175"/>
    </location>
</feature>
<dbReference type="RefSeq" id="WP_138016051.1">
    <property type="nucleotide sequence ID" value="NZ_SULI01000008.1"/>
</dbReference>